<proteinExistence type="predicted"/>
<evidence type="ECO:0000313" key="2">
    <source>
        <dbReference type="EMBL" id="SUO96998.1"/>
    </source>
</evidence>
<feature type="chain" id="PRO_5016780506" description="Lipoprotein" evidence="1">
    <location>
        <begin position="19"/>
        <end position="240"/>
    </location>
</feature>
<feature type="signal peptide" evidence="1">
    <location>
        <begin position="1"/>
        <end position="18"/>
    </location>
</feature>
<organism evidence="2 3">
    <name type="scientific">Suttonella indologenes</name>
    <dbReference type="NCBI Taxonomy" id="13276"/>
    <lineage>
        <taxon>Bacteria</taxon>
        <taxon>Pseudomonadati</taxon>
        <taxon>Pseudomonadota</taxon>
        <taxon>Gammaproteobacteria</taxon>
        <taxon>Cardiobacteriales</taxon>
        <taxon>Cardiobacteriaceae</taxon>
        <taxon>Suttonella</taxon>
    </lineage>
</organism>
<protein>
    <recommendedName>
        <fullName evidence="4">Lipoprotein</fullName>
    </recommendedName>
</protein>
<sequence length="240" mass="26972">MKKSFIPFMLSAAFLLNGCVTGHLWSEATSDDISISYQDIGSDKIHAFGQVKTTTAQLEAGSLIMMGERYWYVLNPDSSEDIQTVLNAKLSQRYQIFDHNNRKPLPALPAVLSEEKDPTFSSRFCLRYDIPEHLSATQAAQEQTELLREKFTPAAEMPQQYHRCFSAVGKTFSKPENFKVDYRFEQYVPVSLEMRRTEKKSKDMLDVLLTIVATPIALTTDAAIAVVAVPALLLSLPAEK</sequence>
<accession>A0A380MXJ4</accession>
<evidence type="ECO:0000313" key="3">
    <source>
        <dbReference type="Proteomes" id="UP000254575"/>
    </source>
</evidence>
<dbReference type="RefSeq" id="WP_115218517.1">
    <property type="nucleotide sequence ID" value="NZ_UHIA01000004.1"/>
</dbReference>
<keyword evidence="3" id="KW-1185">Reference proteome</keyword>
<reference evidence="2 3" key="1">
    <citation type="submission" date="2018-06" db="EMBL/GenBank/DDBJ databases">
        <authorList>
            <consortium name="Pathogen Informatics"/>
            <person name="Doyle S."/>
        </authorList>
    </citation>
    <scope>NUCLEOTIDE SEQUENCE [LARGE SCALE GENOMIC DNA]</scope>
    <source>
        <strain evidence="2 3">NCTC10717</strain>
    </source>
</reference>
<evidence type="ECO:0008006" key="4">
    <source>
        <dbReference type="Google" id="ProtNLM"/>
    </source>
</evidence>
<keyword evidence="1" id="KW-0732">Signal</keyword>
<dbReference type="EMBL" id="UHIA01000004">
    <property type="protein sequence ID" value="SUO96998.1"/>
    <property type="molecule type" value="Genomic_DNA"/>
</dbReference>
<dbReference type="AlphaFoldDB" id="A0A380MXJ4"/>
<dbReference type="OrthoDB" id="5676318at2"/>
<evidence type="ECO:0000256" key="1">
    <source>
        <dbReference type="SAM" id="SignalP"/>
    </source>
</evidence>
<name>A0A380MXJ4_9GAMM</name>
<gene>
    <name evidence="2" type="ORF">NCTC10717_01292</name>
</gene>
<dbReference type="Proteomes" id="UP000254575">
    <property type="component" value="Unassembled WGS sequence"/>
</dbReference>